<gene>
    <name evidence="7" type="ORF">B0I29_108282</name>
</gene>
<dbReference type="Gene3D" id="2.115.10.20">
    <property type="entry name" value="Glycosyl hydrolase domain, family 43"/>
    <property type="match status" value="1"/>
</dbReference>
<dbReference type="Pfam" id="PF14200">
    <property type="entry name" value="RicinB_lectin_2"/>
    <property type="match status" value="2"/>
</dbReference>
<dbReference type="GO" id="GO:0004553">
    <property type="term" value="F:hydrolase activity, hydrolyzing O-glycosyl compounds"/>
    <property type="evidence" value="ECO:0007669"/>
    <property type="project" value="InterPro"/>
</dbReference>
<evidence type="ECO:0000313" key="8">
    <source>
        <dbReference type="Proteomes" id="UP000249341"/>
    </source>
</evidence>
<dbReference type="SMART" id="SM00458">
    <property type="entry name" value="RICIN"/>
    <property type="match status" value="1"/>
</dbReference>
<dbReference type="GO" id="GO:0005975">
    <property type="term" value="P:carbohydrate metabolic process"/>
    <property type="evidence" value="ECO:0007669"/>
    <property type="project" value="InterPro"/>
</dbReference>
<comment type="caution">
    <text evidence="7">The sequence shown here is derived from an EMBL/GenBank/DDBJ whole genome shotgun (WGS) entry which is preliminary data.</text>
</comment>
<keyword evidence="3 4" id="KW-0326">Glycosidase</keyword>
<keyword evidence="2 4" id="KW-0378">Hydrolase</keyword>
<sequence length="467" mass="50160">MRVLVAVLVLIAAVMLPAGPAQAAPVTVTNGVQFADTSGNVLHAHGGGVLKVGSYYYWFGENRNSDNTFRAVSVYRSTDLRTWEFRNNVLTPAAAGELQGANIERPKVVYNAATGRYVMWMHKENGTDYSEARAAVASSATVDGVYTYHGSFRPLGSHMSRDITLFVDGSTGYMISAADENYDLHIYRLTSDYLGVASLVGNFWNDAHREAPALFKRGGTYFMLTSGATGWSPNQAKYATASSVGGPWSGWTNTGDGTTFRSQPTFVLQVGGSYLYMGDRWAGAWGGPVNDSSYVWLPISFPSATSMSLNWYPTVTIDAAAGTVVGNPVSYQRVVNRNSGRVIDVVSSSVADGAEVKQYAWNGGNNQRWEFRDVGGGYLNIVNQNSGKCLDVSSGSGADGANVIQWSCGAGANQQWQWQAIGSYFRLVARHSGKCLDVVGSGTIDGTDIQQFACGSGANQQWSRVAV</sequence>
<evidence type="ECO:0000256" key="2">
    <source>
        <dbReference type="ARBA" id="ARBA00022801"/>
    </source>
</evidence>
<keyword evidence="8" id="KW-1185">Reference proteome</keyword>
<organism evidence="7 8">
    <name type="scientific">Actinoplanes lutulentus</name>
    <dbReference type="NCBI Taxonomy" id="1287878"/>
    <lineage>
        <taxon>Bacteria</taxon>
        <taxon>Bacillati</taxon>
        <taxon>Actinomycetota</taxon>
        <taxon>Actinomycetes</taxon>
        <taxon>Micromonosporales</taxon>
        <taxon>Micromonosporaceae</taxon>
        <taxon>Actinoplanes</taxon>
    </lineage>
</organism>
<dbReference type="CDD" id="cd23458">
    <property type="entry name" value="beta-trefoil_Ricin_AgaB34-like"/>
    <property type="match status" value="1"/>
</dbReference>
<proteinExistence type="inferred from homology"/>
<dbReference type="InterPro" id="IPR006710">
    <property type="entry name" value="Glyco_hydro_43"/>
</dbReference>
<dbReference type="CDD" id="cd18822">
    <property type="entry name" value="GH43_CtGH43-like"/>
    <property type="match status" value="1"/>
</dbReference>
<feature type="chain" id="PRO_5016311859" evidence="5">
    <location>
        <begin position="24"/>
        <end position="467"/>
    </location>
</feature>
<comment type="similarity">
    <text evidence="1 4">Belongs to the glycosyl hydrolase 43 family.</text>
</comment>
<dbReference type="Proteomes" id="UP000249341">
    <property type="component" value="Unassembled WGS sequence"/>
</dbReference>
<evidence type="ECO:0000256" key="4">
    <source>
        <dbReference type="RuleBase" id="RU361187"/>
    </source>
</evidence>
<keyword evidence="5" id="KW-0732">Signal</keyword>
<name>A0A327ZAR1_9ACTN</name>
<dbReference type="EMBL" id="QLMJ01000008">
    <property type="protein sequence ID" value="RAK36692.1"/>
    <property type="molecule type" value="Genomic_DNA"/>
</dbReference>
<evidence type="ECO:0000256" key="5">
    <source>
        <dbReference type="SAM" id="SignalP"/>
    </source>
</evidence>
<accession>A0A327ZAR1</accession>
<dbReference type="InterPro" id="IPR035992">
    <property type="entry name" value="Ricin_B-like_lectins"/>
</dbReference>
<dbReference type="PROSITE" id="PS50231">
    <property type="entry name" value="RICIN_B_LECTIN"/>
    <property type="match status" value="1"/>
</dbReference>
<dbReference type="Gene3D" id="2.80.10.50">
    <property type="match status" value="1"/>
</dbReference>
<dbReference type="InterPro" id="IPR000772">
    <property type="entry name" value="Ricin_B_lectin"/>
</dbReference>
<protein>
    <submittedName>
        <fullName evidence="7">Ricin-type beta-trefoil lectin protein</fullName>
    </submittedName>
</protein>
<dbReference type="SUPFAM" id="SSF75005">
    <property type="entry name" value="Arabinanase/levansucrase/invertase"/>
    <property type="match status" value="1"/>
</dbReference>
<evidence type="ECO:0000256" key="3">
    <source>
        <dbReference type="ARBA" id="ARBA00023295"/>
    </source>
</evidence>
<dbReference type="PANTHER" id="PTHR22925">
    <property type="entry name" value="GLYCOSYL HYDROLASE 43 FAMILY MEMBER"/>
    <property type="match status" value="1"/>
</dbReference>
<evidence type="ECO:0000256" key="1">
    <source>
        <dbReference type="ARBA" id="ARBA00009865"/>
    </source>
</evidence>
<evidence type="ECO:0000313" key="7">
    <source>
        <dbReference type="EMBL" id="RAK36692.1"/>
    </source>
</evidence>
<reference evidence="7 8" key="1">
    <citation type="submission" date="2018-06" db="EMBL/GenBank/DDBJ databases">
        <title>Genomic Encyclopedia of Type Strains, Phase III (KMG-III): the genomes of soil and plant-associated and newly described type strains.</title>
        <authorList>
            <person name="Whitman W."/>
        </authorList>
    </citation>
    <scope>NUCLEOTIDE SEQUENCE [LARGE SCALE GENOMIC DNA]</scope>
    <source>
        <strain evidence="7 8">CGMCC 4.7090</strain>
    </source>
</reference>
<keyword evidence="7" id="KW-0430">Lectin</keyword>
<dbReference type="AlphaFoldDB" id="A0A327ZAR1"/>
<dbReference type="PANTHER" id="PTHR22925:SF3">
    <property type="entry name" value="GLYCOSYL HYDROLASE FAMILY PROTEIN 43"/>
    <property type="match status" value="1"/>
</dbReference>
<feature type="domain" description="Ricin B lectin" evidence="6">
    <location>
        <begin position="329"/>
        <end position="465"/>
    </location>
</feature>
<feature type="signal peptide" evidence="5">
    <location>
        <begin position="1"/>
        <end position="23"/>
    </location>
</feature>
<dbReference type="SUPFAM" id="SSF50370">
    <property type="entry name" value="Ricin B-like lectins"/>
    <property type="match status" value="1"/>
</dbReference>
<dbReference type="Pfam" id="PF04616">
    <property type="entry name" value="Glyco_hydro_43"/>
    <property type="match status" value="1"/>
</dbReference>
<dbReference type="GO" id="GO:0030246">
    <property type="term" value="F:carbohydrate binding"/>
    <property type="evidence" value="ECO:0007669"/>
    <property type="project" value="UniProtKB-KW"/>
</dbReference>
<evidence type="ECO:0000259" key="6">
    <source>
        <dbReference type="SMART" id="SM00458"/>
    </source>
</evidence>
<dbReference type="InterPro" id="IPR023296">
    <property type="entry name" value="Glyco_hydro_beta-prop_sf"/>
</dbReference>